<reference evidence="2 3" key="1">
    <citation type="submission" date="2012-09" db="EMBL/GenBank/DDBJ databases">
        <title>Draft Genome Sequences of 6 Strains from Genus Thauera.</title>
        <authorList>
            <person name="Liu B."/>
            <person name="Shapleigh J.P."/>
            <person name="Frostegard A.H."/>
        </authorList>
    </citation>
    <scope>NUCLEOTIDE SEQUENCE [LARGE SCALE GENOMIC DNA]</scope>
    <source>
        <strain evidence="2 3">B4P</strain>
    </source>
</reference>
<proteinExistence type="predicted"/>
<feature type="domain" description="HDOD" evidence="1">
    <location>
        <begin position="26"/>
        <end position="215"/>
    </location>
</feature>
<comment type="caution">
    <text evidence="2">The sequence shown here is derived from an EMBL/GenBank/DDBJ whole genome shotgun (WGS) entry which is preliminary data.</text>
</comment>
<dbReference type="EMBL" id="AMXF01000186">
    <property type="protein sequence ID" value="ENO95663.1"/>
    <property type="molecule type" value="Genomic_DNA"/>
</dbReference>
<dbReference type="RefSeq" id="WP_004372483.1">
    <property type="nucleotide sequence ID" value="NZ_AMXF01000186.1"/>
</dbReference>
<dbReference type="PANTHER" id="PTHR33525">
    <property type="match status" value="1"/>
</dbReference>
<accession>N6ZMU8</accession>
<dbReference type="SUPFAM" id="SSF109604">
    <property type="entry name" value="HD-domain/PDEase-like"/>
    <property type="match status" value="1"/>
</dbReference>
<dbReference type="InterPro" id="IPR013976">
    <property type="entry name" value="HDOD"/>
</dbReference>
<sequence length="287" mass="31164">MSSFDTQFEAFAEQIQQELREGVTSFPTVFDLSLRIQKLADAPDTSLAQIAGAVQTEPLLAAKVIRMANTLTLNPYRGQITSLGDAIQRIGLSTLRCLAFAVAAEQLARDHRSRQMRLVASGLWMHSIDVSAWSCAFAHHLKRPDPDAAMLAGLMLDIGQFYLLARAARYPALEGDMGRFAEVVTTWDEPVRDAVLEALEMPERIITACAADPFANTGWPPAELGDVVFLATLAAESPNPFDNLLGSRQRGELLEASVADGLDHDGFDALMSEARASRMELISAACG</sequence>
<dbReference type="AlphaFoldDB" id="N6ZMU8"/>
<dbReference type="PANTHER" id="PTHR33525:SF3">
    <property type="entry name" value="RIBONUCLEASE Y"/>
    <property type="match status" value="1"/>
</dbReference>
<protein>
    <submittedName>
        <fullName evidence="2">Signal transduction protein</fullName>
    </submittedName>
</protein>
<evidence type="ECO:0000259" key="1">
    <source>
        <dbReference type="PROSITE" id="PS51833"/>
    </source>
</evidence>
<dbReference type="PROSITE" id="PS51833">
    <property type="entry name" value="HDOD"/>
    <property type="match status" value="1"/>
</dbReference>
<keyword evidence="3" id="KW-1185">Reference proteome</keyword>
<dbReference type="Gene3D" id="1.10.3210.10">
    <property type="entry name" value="Hypothetical protein af1432"/>
    <property type="match status" value="1"/>
</dbReference>
<organism evidence="2 3">
    <name type="scientific">Thauera phenylacetica B4P</name>
    <dbReference type="NCBI Taxonomy" id="1234382"/>
    <lineage>
        <taxon>Bacteria</taxon>
        <taxon>Pseudomonadati</taxon>
        <taxon>Pseudomonadota</taxon>
        <taxon>Betaproteobacteria</taxon>
        <taxon>Rhodocyclales</taxon>
        <taxon>Zoogloeaceae</taxon>
        <taxon>Thauera</taxon>
    </lineage>
</organism>
<gene>
    <name evidence="2" type="ORF">C667_17865</name>
</gene>
<evidence type="ECO:0000313" key="2">
    <source>
        <dbReference type="EMBL" id="ENO95663.1"/>
    </source>
</evidence>
<dbReference type="InterPro" id="IPR052340">
    <property type="entry name" value="RNase_Y/CdgJ"/>
</dbReference>
<evidence type="ECO:0000313" key="3">
    <source>
        <dbReference type="Proteomes" id="UP000013047"/>
    </source>
</evidence>
<dbReference type="OrthoDB" id="9797768at2"/>
<dbReference type="Pfam" id="PF08668">
    <property type="entry name" value="HDOD"/>
    <property type="match status" value="1"/>
</dbReference>
<name>N6ZMU8_9RHOO</name>
<dbReference type="Proteomes" id="UP000013047">
    <property type="component" value="Unassembled WGS sequence"/>
</dbReference>